<feature type="domain" description="Carbohydrate kinase PfkB" evidence="6">
    <location>
        <begin position="19"/>
        <end position="321"/>
    </location>
</feature>
<dbReference type="EMBL" id="QZCW01000002">
    <property type="protein sequence ID" value="MCW5321483.1"/>
    <property type="molecule type" value="Genomic_DNA"/>
</dbReference>
<dbReference type="Pfam" id="PF00294">
    <property type="entry name" value="PfkB"/>
    <property type="match status" value="1"/>
</dbReference>
<evidence type="ECO:0000256" key="1">
    <source>
        <dbReference type="ARBA" id="ARBA00010688"/>
    </source>
</evidence>
<evidence type="ECO:0000313" key="7">
    <source>
        <dbReference type="EMBL" id="MCW5321483.1"/>
    </source>
</evidence>
<evidence type="ECO:0000256" key="2">
    <source>
        <dbReference type="ARBA" id="ARBA00022679"/>
    </source>
</evidence>
<dbReference type="Proteomes" id="UP001208935">
    <property type="component" value="Unassembled WGS sequence"/>
</dbReference>
<comment type="caution">
    <text evidence="7">The sequence shown here is derived from an EMBL/GenBank/DDBJ whole genome shotgun (WGS) entry which is preliminary data.</text>
</comment>
<keyword evidence="8" id="KW-1185">Reference proteome</keyword>
<accession>A0ABT3KT30</accession>
<evidence type="ECO:0000256" key="3">
    <source>
        <dbReference type="ARBA" id="ARBA00022741"/>
    </source>
</evidence>
<evidence type="ECO:0000256" key="4">
    <source>
        <dbReference type="ARBA" id="ARBA00022777"/>
    </source>
</evidence>
<gene>
    <name evidence="7" type="ORF">D5039_10085</name>
</gene>
<keyword evidence="4 7" id="KW-0418">Kinase</keyword>
<dbReference type="InterPro" id="IPR011611">
    <property type="entry name" value="PfkB_dom"/>
</dbReference>
<dbReference type="RefSeq" id="WP_265282145.1">
    <property type="nucleotide sequence ID" value="NZ_QZCW01000002.1"/>
</dbReference>
<dbReference type="Gene3D" id="3.40.1190.20">
    <property type="match status" value="1"/>
</dbReference>
<keyword evidence="5" id="KW-0067">ATP-binding</keyword>
<organism evidence="7 8">
    <name type="scientific">Verminephrobacter aporrectodeae subsp. tuberculatae</name>
    <dbReference type="NCBI Taxonomy" id="1110392"/>
    <lineage>
        <taxon>Bacteria</taxon>
        <taxon>Pseudomonadati</taxon>
        <taxon>Pseudomonadota</taxon>
        <taxon>Betaproteobacteria</taxon>
        <taxon>Burkholderiales</taxon>
        <taxon>Comamonadaceae</taxon>
        <taxon>Verminephrobacter</taxon>
    </lineage>
</organism>
<dbReference type="PANTHER" id="PTHR43085">
    <property type="entry name" value="HEXOKINASE FAMILY MEMBER"/>
    <property type="match status" value="1"/>
</dbReference>
<dbReference type="PANTHER" id="PTHR43085:SF1">
    <property type="entry name" value="PSEUDOURIDINE KINASE-RELATED"/>
    <property type="match status" value="1"/>
</dbReference>
<keyword evidence="2" id="KW-0808">Transferase</keyword>
<evidence type="ECO:0000256" key="5">
    <source>
        <dbReference type="ARBA" id="ARBA00022840"/>
    </source>
</evidence>
<dbReference type="SUPFAM" id="SSF53613">
    <property type="entry name" value="Ribokinase-like"/>
    <property type="match status" value="1"/>
</dbReference>
<keyword evidence="3" id="KW-0547">Nucleotide-binding</keyword>
<evidence type="ECO:0000313" key="8">
    <source>
        <dbReference type="Proteomes" id="UP001208935"/>
    </source>
</evidence>
<sequence>MVFPSPRSAPQPLPGVQVATAGEALYDLIEEPDGRLRPCAGGAVYNLARALGLQGVGTLYLNPLSADRLGRQLAQGLHAAAVALAAPAPVALPTALALAALDADGKASYSFYRDGVADRAITAQALNAACAAQPGLQVVATGCLALVAQDAAKYQPWLAAQRAAGRMVAVDANLRLSAAGAADAYRANVHQALQQAHLIKVSDDDLEALDLPGATALERAQRLLQTTPAQWLALTLGAQGALLLQRGGAACHARERTPVDLVDTVGAGDCFLAGLITALLERHARGPSLMAPMDETDMHAVLQHALASASLCVERVGCAPPTRAEIAARLARSSAQVDVSRFA</sequence>
<dbReference type="PROSITE" id="PS00584">
    <property type="entry name" value="PFKB_KINASES_2"/>
    <property type="match status" value="1"/>
</dbReference>
<dbReference type="GO" id="GO:0016301">
    <property type="term" value="F:kinase activity"/>
    <property type="evidence" value="ECO:0007669"/>
    <property type="project" value="UniProtKB-KW"/>
</dbReference>
<dbReference type="InterPro" id="IPR002173">
    <property type="entry name" value="Carboh/pur_kinase_PfkB_CS"/>
</dbReference>
<evidence type="ECO:0000259" key="6">
    <source>
        <dbReference type="Pfam" id="PF00294"/>
    </source>
</evidence>
<dbReference type="InterPro" id="IPR029056">
    <property type="entry name" value="Ribokinase-like"/>
</dbReference>
<name>A0ABT3KT30_9BURK</name>
<proteinExistence type="inferred from homology"/>
<comment type="similarity">
    <text evidence="1">Belongs to the carbohydrate kinase PfkB family.</text>
</comment>
<protein>
    <submittedName>
        <fullName evidence="7">Carbohydrate kinase</fullName>
    </submittedName>
</protein>
<dbReference type="InterPro" id="IPR050306">
    <property type="entry name" value="PfkB_Carbo_kinase"/>
</dbReference>
<reference evidence="8" key="1">
    <citation type="submission" date="2023-07" db="EMBL/GenBank/DDBJ databases">
        <title>Verminephrobacter genomes.</title>
        <authorList>
            <person name="Lund M.B."/>
        </authorList>
    </citation>
    <scope>NUCLEOTIDE SEQUENCE [LARGE SCALE GENOMIC DNA]</scope>
    <source>
        <strain evidence="8">AtM5-05</strain>
    </source>
</reference>